<proteinExistence type="predicted"/>
<dbReference type="PROSITE" id="PS50943">
    <property type="entry name" value="HTH_CROC1"/>
    <property type="match status" value="1"/>
</dbReference>
<evidence type="ECO:0000313" key="2">
    <source>
        <dbReference type="EMBL" id="MEJ5865788.1"/>
    </source>
</evidence>
<protein>
    <submittedName>
        <fullName evidence="2">Helix-turn-helix domain-containing protein</fullName>
    </submittedName>
</protein>
<accession>A0ABU8QYN9</accession>
<evidence type="ECO:0000313" key="3">
    <source>
        <dbReference type="Proteomes" id="UP001380290"/>
    </source>
</evidence>
<feature type="domain" description="HTH cro/C1-type" evidence="1">
    <location>
        <begin position="8"/>
        <end position="52"/>
    </location>
</feature>
<reference evidence="2 3" key="1">
    <citation type="submission" date="2024-02" db="EMBL/GenBank/DDBJ databases">
        <title>Identification of pathogenicity and growth-promoting function of Pseudomonas putida variant.</title>
        <authorList>
            <person name="Sun J."/>
        </authorList>
    </citation>
    <scope>NUCLEOTIDE SEQUENCE [LARGE SCALE GENOMIC DNA]</scope>
    <source>
        <strain evidence="2 3">A03</strain>
    </source>
</reference>
<keyword evidence="3" id="KW-1185">Reference proteome</keyword>
<gene>
    <name evidence="2" type="ORF">V7S98_21440</name>
</gene>
<dbReference type="Proteomes" id="UP001380290">
    <property type="component" value="Unassembled WGS sequence"/>
</dbReference>
<organism evidence="2 3">
    <name type="scientific">Pseudomonas farsensis</name>
    <dbReference type="NCBI Taxonomy" id="2745492"/>
    <lineage>
        <taxon>Bacteria</taxon>
        <taxon>Pseudomonadati</taxon>
        <taxon>Pseudomonadota</taxon>
        <taxon>Gammaproteobacteria</taxon>
        <taxon>Pseudomonadales</taxon>
        <taxon>Pseudomonadaceae</taxon>
        <taxon>Pseudomonas</taxon>
    </lineage>
</organism>
<dbReference type="EMBL" id="JBBHLC010000107">
    <property type="protein sequence ID" value="MEJ5865788.1"/>
    <property type="molecule type" value="Genomic_DNA"/>
</dbReference>
<name>A0ABU8QYN9_9PSED</name>
<evidence type="ECO:0000259" key="1">
    <source>
        <dbReference type="PROSITE" id="PS50943"/>
    </source>
</evidence>
<dbReference type="RefSeq" id="WP_339600525.1">
    <property type="nucleotide sequence ID" value="NZ_JBBHLC010000107.1"/>
</dbReference>
<sequence length="130" mass="14374">MTAFGPRLREERERLGMTQRAFGDVGGVEPNAQGKYESGERTPRMDYLAAVAARGVDALYVLTGKRTPAPLDSLSADEDQMIGAFRRLPAADQAAVWHLLNRLAGEAAADAPLRIRHPERQILFRNELCQ</sequence>
<dbReference type="InterPro" id="IPR001387">
    <property type="entry name" value="Cro/C1-type_HTH"/>
</dbReference>
<dbReference type="CDD" id="cd00093">
    <property type="entry name" value="HTH_XRE"/>
    <property type="match status" value="1"/>
</dbReference>
<dbReference type="SMART" id="SM00530">
    <property type="entry name" value="HTH_XRE"/>
    <property type="match status" value="1"/>
</dbReference>
<dbReference type="Pfam" id="PF01381">
    <property type="entry name" value="HTH_3"/>
    <property type="match status" value="1"/>
</dbReference>
<dbReference type="SUPFAM" id="SSF47413">
    <property type="entry name" value="lambda repressor-like DNA-binding domains"/>
    <property type="match status" value="1"/>
</dbReference>
<comment type="caution">
    <text evidence="2">The sequence shown here is derived from an EMBL/GenBank/DDBJ whole genome shotgun (WGS) entry which is preliminary data.</text>
</comment>
<dbReference type="Gene3D" id="1.10.260.40">
    <property type="entry name" value="lambda repressor-like DNA-binding domains"/>
    <property type="match status" value="1"/>
</dbReference>
<dbReference type="InterPro" id="IPR010982">
    <property type="entry name" value="Lambda_DNA-bd_dom_sf"/>
</dbReference>